<name>A0A8S5PC90_9CAUD</name>
<protein>
    <submittedName>
        <fullName evidence="1">ATP-dependent Clp protease ATP-binding subunit</fullName>
    </submittedName>
</protein>
<accession>A0A8S5PC90</accession>
<proteinExistence type="predicted"/>
<keyword evidence="1" id="KW-0547">Nucleotide-binding</keyword>
<evidence type="ECO:0000313" key="1">
    <source>
        <dbReference type="EMBL" id="DAE04791.1"/>
    </source>
</evidence>
<reference evidence="1" key="1">
    <citation type="journal article" date="2021" name="Proc. Natl. Acad. Sci. U.S.A.">
        <title>A Catalog of Tens of Thousands of Viruses from Human Metagenomes Reveals Hidden Associations with Chronic Diseases.</title>
        <authorList>
            <person name="Tisza M.J."/>
            <person name="Buck C.B."/>
        </authorList>
    </citation>
    <scope>NUCLEOTIDE SEQUENCE</scope>
    <source>
        <strain evidence="1">Ctorp6</strain>
    </source>
</reference>
<keyword evidence="1" id="KW-0067">ATP-binding</keyword>
<keyword evidence="1" id="KW-0378">Hydrolase</keyword>
<sequence length="59" mass="7315">MHLHAYTEMIKDEYYDNRLKCRTQKIQRTCIFCGKTEREVTYMKDPPQRKLPYFCNHLK</sequence>
<organism evidence="1">
    <name type="scientific">Siphoviridae sp. ctorp6</name>
    <dbReference type="NCBI Taxonomy" id="2825673"/>
    <lineage>
        <taxon>Viruses</taxon>
        <taxon>Duplodnaviria</taxon>
        <taxon>Heunggongvirae</taxon>
        <taxon>Uroviricota</taxon>
        <taxon>Caudoviricetes</taxon>
    </lineage>
</organism>
<dbReference type="EMBL" id="BK015394">
    <property type="protein sequence ID" value="DAE04791.1"/>
    <property type="molecule type" value="Genomic_DNA"/>
</dbReference>
<dbReference type="GO" id="GO:0008233">
    <property type="term" value="F:peptidase activity"/>
    <property type="evidence" value="ECO:0007669"/>
    <property type="project" value="UniProtKB-KW"/>
</dbReference>
<dbReference type="GO" id="GO:0005524">
    <property type="term" value="F:ATP binding"/>
    <property type="evidence" value="ECO:0007669"/>
    <property type="project" value="UniProtKB-KW"/>
</dbReference>
<keyword evidence="1" id="KW-0645">Protease</keyword>
<dbReference type="GO" id="GO:0006508">
    <property type="term" value="P:proteolysis"/>
    <property type="evidence" value="ECO:0007669"/>
    <property type="project" value="UniProtKB-KW"/>
</dbReference>